<keyword evidence="4" id="KW-1185">Reference proteome</keyword>
<evidence type="ECO:0000259" key="1">
    <source>
        <dbReference type="Pfam" id="PF07075"/>
    </source>
</evidence>
<name>A0ABP4SZW3_9ACTN</name>
<dbReference type="Pfam" id="PF20732">
    <property type="entry name" value="NamZ_C"/>
    <property type="match status" value="1"/>
</dbReference>
<reference evidence="4" key="1">
    <citation type="journal article" date="2019" name="Int. J. Syst. Evol. Microbiol.">
        <title>The Global Catalogue of Microorganisms (GCM) 10K type strain sequencing project: providing services to taxonomists for standard genome sequencing and annotation.</title>
        <authorList>
            <consortium name="The Broad Institute Genomics Platform"/>
            <consortium name="The Broad Institute Genome Sequencing Center for Infectious Disease"/>
            <person name="Wu L."/>
            <person name="Ma J."/>
        </authorList>
    </citation>
    <scope>NUCLEOTIDE SEQUENCE [LARGE SCALE GENOMIC DNA]</scope>
    <source>
        <strain evidence="4">JCM 14718</strain>
    </source>
</reference>
<dbReference type="InterPro" id="IPR006311">
    <property type="entry name" value="TAT_signal"/>
</dbReference>
<dbReference type="Pfam" id="PF07075">
    <property type="entry name" value="NamZ_N"/>
    <property type="match status" value="1"/>
</dbReference>
<evidence type="ECO:0000313" key="4">
    <source>
        <dbReference type="Proteomes" id="UP001500618"/>
    </source>
</evidence>
<dbReference type="Proteomes" id="UP001500618">
    <property type="component" value="Unassembled WGS sequence"/>
</dbReference>
<dbReference type="PANTHER" id="PTHR42915">
    <property type="entry name" value="HYPOTHETICAL 460 KDA PROTEIN IN FEUA-SIGW INTERGENIC REGION [PRECURSOR]"/>
    <property type="match status" value="1"/>
</dbReference>
<dbReference type="InterPro" id="IPR008302">
    <property type="entry name" value="NamZ"/>
</dbReference>
<dbReference type="InterPro" id="IPR048502">
    <property type="entry name" value="NamZ_N"/>
</dbReference>
<dbReference type="RefSeq" id="WP_344310975.1">
    <property type="nucleotide sequence ID" value="NZ_BAAANY010000009.1"/>
</dbReference>
<feature type="domain" description="Peptidoglycan beta-N-acetylmuramidase NamZ C-terminal" evidence="2">
    <location>
        <begin position="282"/>
        <end position="433"/>
    </location>
</feature>
<evidence type="ECO:0000313" key="3">
    <source>
        <dbReference type="EMBL" id="GAA1679914.1"/>
    </source>
</evidence>
<dbReference type="Gene3D" id="3.40.50.12170">
    <property type="entry name" value="Uncharacterised protein PF07075, DUF1343"/>
    <property type="match status" value="1"/>
</dbReference>
<dbReference type="PIRSF" id="PIRSF016719">
    <property type="entry name" value="UCP016719"/>
    <property type="match status" value="1"/>
</dbReference>
<organism evidence="3 4">
    <name type="scientific">Fodinicola feengrottensis</name>
    <dbReference type="NCBI Taxonomy" id="435914"/>
    <lineage>
        <taxon>Bacteria</taxon>
        <taxon>Bacillati</taxon>
        <taxon>Actinomycetota</taxon>
        <taxon>Actinomycetes</taxon>
        <taxon>Mycobacteriales</taxon>
        <taxon>Fodinicola</taxon>
    </lineage>
</organism>
<protein>
    <submittedName>
        <fullName evidence="3">DUF1343 domain-containing protein</fullName>
    </submittedName>
</protein>
<dbReference type="PANTHER" id="PTHR42915:SF1">
    <property type="entry name" value="PEPTIDOGLYCAN BETA-N-ACETYLMURAMIDASE NAMZ"/>
    <property type="match status" value="1"/>
</dbReference>
<gene>
    <name evidence="3" type="ORF">GCM10009765_31400</name>
</gene>
<comment type="caution">
    <text evidence="3">The sequence shown here is derived from an EMBL/GenBank/DDBJ whole genome shotgun (WGS) entry which is preliminary data.</text>
</comment>
<evidence type="ECO:0000259" key="2">
    <source>
        <dbReference type="Pfam" id="PF20732"/>
    </source>
</evidence>
<proteinExistence type="predicted"/>
<feature type="domain" description="Peptidoglycan beta-N-acetylmuramidase NamZ N-terminal" evidence="1">
    <location>
        <begin position="69"/>
        <end position="277"/>
    </location>
</feature>
<sequence length="436" mass="46875">MPTTPSGFGRRAVLAGGLGGIAAVAGGSALPMAASAGPISPANWPGRVRTGAEVAAAANWSMFTGQKLGVISNPTGVLPDYSHIVDSMVTNKNLTITGVFGPEHGFRGSAQAGGSEGTGTDARTGLTVYDAYGANIAKFQALFDKSGVETVIFDIQDAGARFYTYIWTLYNAMAAAAASGRKFVVLDRPNPIGGQADGPLMRPGFTSGVGLKAIVQRHGMTVGELARFYDGEFLQAEVGKKLGKNLTVIRCTGWQPNMLPDQTGVPWVPPSPNMPTPQTAQVYVGTCYFEAVPISEGRGTTRPFEFIGSPDLDYKYGDRLNARNLPGVRFREAYFVPTFSDHVNQTCAGVELTVTDPHRYRAIETAVAMLVEARRYPNFSWVHTGSQYWLDLLSGSDRLRTQLDSGMEVADIVASWQSELAAFNRQRAPYLLYGHR</sequence>
<dbReference type="PROSITE" id="PS51318">
    <property type="entry name" value="TAT"/>
    <property type="match status" value="1"/>
</dbReference>
<dbReference type="InterPro" id="IPR048503">
    <property type="entry name" value="NamZ_C"/>
</dbReference>
<accession>A0ABP4SZW3</accession>
<dbReference type="Gene3D" id="3.90.1150.140">
    <property type="match status" value="1"/>
</dbReference>
<dbReference type="EMBL" id="BAAANY010000009">
    <property type="protein sequence ID" value="GAA1679914.1"/>
    <property type="molecule type" value="Genomic_DNA"/>
</dbReference>